<keyword evidence="5 6" id="KW-0648">Protein biosynthesis</keyword>
<dbReference type="Gene3D" id="3.30.760.10">
    <property type="entry name" value="RNA Cap, Translation Initiation Factor Eif4e"/>
    <property type="match status" value="1"/>
</dbReference>
<feature type="compositionally biased region" description="Basic and acidic residues" evidence="7">
    <location>
        <begin position="15"/>
        <end position="41"/>
    </location>
</feature>
<evidence type="ECO:0000256" key="6">
    <source>
        <dbReference type="RuleBase" id="RU004374"/>
    </source>
</evidence>
<evidence type="ECO:0000256" key="2">
    <source>
        <dbReference type="ARBA" id="ARBA00022540"/>
    </source>
</evidence>
<keyword evidence="3" id="KW-0810">Translation regulation</keyword>
<comment type="caution">
    <text evidence="8">The sequence shown here is derived from an EMBL/GenBank/DDBJ whole genome shotgun (WGS) entry which is preliminary data.</text>
</comment>
<dbReference type="InterPro" id="IPR019770">
    <property type="entry name" value="TIF_eIF_4E_CS"/>
</dbReference>
<dbReference type="PANTHER" id="PTHR11960:SF8">
    <property type="entry name" value="EUKARYOTIC TRANSLATION INITIATION FACTOR 4E1-RELATED"/>
    <property type="match status" value="1"/>
</dbReference>
<dbReference type="GO" id="GO:0003743">
    <property type="term" value="F:translation initiation factor activity"/>
    <property type="evidence" value="ECO:0007669"/>
    <property type="project" value="UniProtKB-KW"/>
</dbReference>
<evidence type="ECO:0000313" key="8">
    <source>
        <dbReference type="EMBL" id="GFO18560.1"/>
    </source>
</evidence>
<feature type="compositionally biased region" description="Polar residues" evidence="7">
    <location>
        <begin position="104"/>
        <end position="117"/>
    </location>
</feature>
<evidence type="ECO:0000256" key="7">
    <source>
        <dbReference type="SAM" id="MobiDB-lite"/>
    </source>
</evidence>
<evidence type="ECO:0000256" key="4">
    <source>
        <dbReference type="ARBA" id="ARBA00022884"/>
    </source>
</evidence>
<evidence type="ECO:0000256" key="1">
    <source>
        <dbReference type="ARBA" id="ARBA00009860"/>
    </source>
</evidence>
<evidence type="ECO:0000256" key="3">
    <source>
        <dbReference type="ARBA" id="ARBA00022845"/>
    </source>
</evidence>
<dbReference type="InterPro" id="IPR001040">
    <property type="entry name" value="TIF_eIF_4E"/>
</dbReference>
<keyword evidence="2 6" id="KW-0396">Initiation factor</keyword>
<protein>
    <submittedName>
        <fullName evidence="8">Eukaryotic translation initiation factor 4e</fullName>
    </submittedName>
</protein>
<dbReference type="PROSITE" id="PS00813">
    <property type="entry name" value="IF4E"/>
    <property type="match status" value="1"/>
</dbReference>
<keyword evidence="9" id="KW-1185">Reference proteome</keyword>
<feature type="region of interest" description="Disordered" evidence="7">
    <location>
        <begin position="104"/>
        <end position="129"/>
    </location>
</feature>
<dbReference type="PANTHER" id="PTHR11960">
    <property type="entry name" value="EUKARYOTIC TRANSLATION INITIATION FACTOR 4E RELATED"/>
    <property type="match status" value="1"/>
</dbReference>
<gene>
    <name evidence="8" type="ORF">PoB_004506500</name>
</gene>
<accession>A0AAV4BG90</accession>
<feature type="region of interest" description="Disordered" evidence="7">
    <location>
        <begin position="1"/>
        <end position="61"/>
    </location>
</feature>
<dbReference type="Pfam" id="PF01652">
    <property type="entry name" value="IF4E"/>
    <property type="match status" value="1"/>
</dbReference>
<keyword evidence="4 6" id="KW-0694">RNA-binding</keyword>
<dbReference type="FunFam" id="3.30.760.10:FF:000002">
    <property type="entry name" value="Eukaryotic translation initiation factor 4E"/>
    <property type="match status" value="1"/>
</dbReference>
<evidence type="ECO:0000313" key="9">
    <source>
        <dbReference type="Proteomes" id="UP000735302"/>
    </source>
</evidence>
<organism evidence="8 9">
    <name type="scientific">Plakobranchus ocellatus</name>
    <dbReference type="NCBI Taxonomy" id="259542"/>
    <lineage>
        <taxon>Eukaryota</taxon>
        <taxon>Metazoa</taxon>
        <taxon>Spiralia</taxon>
        <taxon>Lophotrochozoa</taxon>
        <taxon>Mollusca</taxon>
        <taxon>Gastropoda</taxon>
        <taxon>Heterobranchia</taxon>
        <taxon>Euthyneura</taxon>
        <taxon>Panpulmonata</taxon>
        <taxon>Sacoglossa</taxon>
        <taxon>Placobranchoidea</taxon>
        <taxon>Plakobranchidae</taxon>
        <taxon>Plakobranchus</taxon>
    </lineage>
</organism>
<dbReference type="InterPro" id="IPR023398">
    <property type="entry name" value="TIF_eIF4e-like"/>
</dbReference>
<reference evidence="8 9" key="1">
    <citation type="journal article" date="2021" name="Elife">
        <title>Chloroplast acquisition without the gene transfer in kleptoplastic sea slugs, Plakobranchus ocellatus.</title>
        <authorList>
            <person name="Maeda T."/>
            <person name="Takahashi S."/>
            <person name="Yoshida T."/>
            <person name="Shimamura S."/>
            <person name="Takaki Y."/>
            <person name="Nagai Y."/>
            <person name="Toyoda A."/>
            <person name="Suzuki Y."/>
            <person name="Arimoto A."/>
            <person name="Ishii H."/>
            <person name="Satoh N."/>
            <person name="Nishiyama T."/>
            <person name="Hasebe M."/>
            <person name="Maruyama T."/>
            <person name="Minagawa J."/>
            <person name="Obokata J."/>
            <person name="Shigenobu S."/>
        </authorList>
    </citation>
    <scope>NUCLEOTIDE SEQUENCE [LARGE SCALE GENOMIC DNA]</scope>
</reference>
<name>A0AAV4BG90_9GAST</name>
<dbReference type="SUPFAM" id="SSF55418">
    <property type="entry name" value="eIF4e-like"/>
    <property type="match status" value="1"/>
</dbReference>
<dbReference type="GO" id="GO:0000340">
    <property type="term" value="F:RNA 7-methylguanosine cap binding"/>
    <property type="evidence" value="ECO:0007669"/>
    <property type="project" value="TreeGrafter"/>
</dbReference>
<dbReference type="GO" id="GO:0016281">
    <property type="term" value="C:eukaryotic translation initiation factor 4F complex"/>
    <property type="evidence" value="ECO:0007669"/>
    <property type="project" value="TreeGrafter"/>
</dbReference>
<dbReference type="GO" id="GO:0006417">
    <property type="term" value="P:regulation of translation"/>
    <property type="evidence" value="ECO:0007669"/>
    <property type="project" value="UniProtKB-KW"/>
</dbReference>
<proteinExistence type="inferred from homology"/>
<dbReference type="Proteomes" id="UP000735302">
    <property type="component" value="Unassembled WGS sequence"/>
</dbReference>
<dbReference type="EMBL" id="BLXT01004960">
    <property type="protein sequence ID" value="GFO18560.1"/>
    <property type="molecule type" value="Genomic_DNA"/>
</dbReference>
<dbReference type="AlphaFoldDB" id="A0AAV4BG90"/>
<comment type="similarity">
    <text evidence="1 6">Belongs to the eukaryotic initiation factor 4E family.</text>
</comment>
<evidence type="ECO:0000256" key="5">
    <source>
        <dbReference type="ARBA" id="ARBA00022917"/>
    </source>
</evidence>
<sequence>MWKRDGASGNGLRSRWKENFESDVDQKSSNNLKEDLKKQTTELDSVTSKCHQRSSRPRLTLDGPYTNLLTIDTPPLCQKGGCQYCVNLSTSNDKELTWLNRGVSSVPSGATEQSKVGSTEEKLDSGSEQGKLASIDGEFYGKTSPTPSEKAEFQPFEATERIKMRVAVIRPGGAEDREDEEEASLGDPDMVIKHPLQNSWAMWFFKNDKTRDWKDNLRVITTFDTVEDFWGLYNHTLPASKLQSGCDYSVFKAGIQPMWEDTQNKKGGRWLINLNKSQRQPHLDDLWLETLLCLIGEGFDEYSDDICGATVNIRTKGDKLGLWTRDATRNEATKKIGMKLKESLNVPPKIIIGFQAHSDTAGKAGSTVKNRFTV</sequence>